<evidence type="ECO:0000256" key="1">
    <source>
        <dbReference type="SAM" id="MobiDB-lite"/>
    </source>
</evidence>
<dbReference type="AlphaFoldDB" id="A0A089NT10"/>
<keyword evidence="3" id="KW-1185">Reference proteome</keyword>
<reference evidence="2 3" key="1">
    <citation type="journal article" date="2014" name="PLoS ONE">
        <title>Genome Information of Methylobacterium oryzae, a Plant-Probiotic Methylotroph in the Phyllosphere.</title>
        <authorList>
            <person name="Kwak M.J."/>
            <person name="Jeong H."/>
            <person name="Madhaiyan M."/>
            <person name="Lee Y."/>
            <person name="Sa T.M."/>
            <person name="Oh T.K."/>
            <person name="Kim J.F."/>
        </authorList>
    </citation>
    <scope>NUCLEOTIDE SEQUENCE [LARGE SCALE GENOMIC DNA]</scope>
    <source>
        <strain evidence="2 3">CBMB20</strain>
    </source>
</reference>
<sequence>MRQPNPADPARRLIPSCRRAAEVSKGSRDRVAGWRAPSRLLRSTSG</sequence>
<evidence type="ECO:0000313" key="2">
    <source>
        <dbReference type="EMBL" id="AIQ90542.1"/>
    </source>
</evidence>
<accession>A0A089NT10</accession>
<proteinExistence type="predicted"/>
<feature type="region of interest" description="Disordered" evidence="1">
    <location>
        <begin position="1"/>
        <end position="46"/>
    </location>
</feature>
<dbReference type="Proteomes" id="UP000029492">
    <property type="component" value="Chromosome"/>
</dbReference>
<name>A0A089NT10_9HYPH</name>
<evidence type="ECO:0000313" key="3">
    <source>
        <dbReference type="Proteomes" id="UP000029492"/>
    </source>
</evidence>
<dbReference type="EMBL" id="CP003811">
    <property type="protein sequence ID" value="AIQ90542.1"/>
    <property type="molecule type" value="Genomic_DNA"/>
</dbReference>
<feature type="compositionally biased region" description="Basic and acidic residues" evidence="1">
    <location>
        <begin position="19"/>
        <end position="32"/>
    </location>
</feature>
<protein>
    <submittedName>
        <fullName evidence="2">Protein of unassigned function</fullName>
    </submittedName>
</protein>
<dbReference type="KEGG" id="mor:MOC_2787"/>
<gene>
    <name evidence="2" type="ORF">MOC_2787</name>
</gene>
<organism evidence="2 3">
    <name type="scientific">Methylobacterium oryzae CBMB20</name>
    <dbReference type="NCBI Taxonomy" id="693986"/>
    <lineage>
        <taxon>Bacteria</taxon>
        <taxon>Pseudomonadati</taxon>
        <taxon>Pseudomonadota</taxon>
        <taxon>Alphaproteobacteria</taxon>
        <taxon>Hyphomicrobiales</taxon>
        <taxon>Methylobacteriaceae</taxon>
        <taxon>Methylobacterium</taxon>
    </lineage>
</organism>
<dbReference type="HOGENOM" id="CLU_3185727_0_0_5"/>